<feature type="compositionally biased region" description="Polar residues" evidence="5">
    <location>
        <begin position="236"/>
        <end position="250"/>
    </location>
</feature>
<feature type="domain" description="DUF4211" evidence="6">
    <location>
        <begin position="795"/>
        <end position="907"/>
    </location>
</feature>
<evidence type="ECO:0000256" key="2">
    <source>
        <dbReference type="ARBA" id="ARBA00022737"/>
    </source>
</evidence>
<keyword evidence="4" id="KW-0175">Coiled coil</keyword>
<dbReference type="SUPFAM" id="SSF50978">
    <property type="entry name" value="WD40 repeat-like"/>
    <property type="match status" value="1"/>
</dbReference>
<dbReference type="InterPro" id="IPR020472">
    <property type="entry name" value="WD40_PAC1"/>
</dbReference>
<keyword evidence="8" id="KW-1185">Reference proteome</keyword>
<evidence type="ECO:0000256" key="3">
    <source>
        <dbReference type="PROSITE-ProRule" id="PRU00221"/>
    </source>
</evidence>
<evidence type="ECO:0000313" key="8">
    <source>
        <dbReference type="Proteomes" id="UP001239994"/>
    </source>
</evidence>
<feature type="compositionally biased region" description="Low complexity" evidence="5">
    <location>
        <begin position="605"/>
        <end position="616"/>
    </location>
</feature>
<dbReference type="InterPro" id="IPR001680">
    <property type="entry name" value="WD40_rpt"/>
</dbReference>
<evidence type="ECO:0000256" key="1">
    <source>
        <dbReference type="ARBA" id="ARBA00022574"/>
    </source>
</evidence>
<organism evidence="7 8">
    <name type="scientific">Electrophorus voltai</name>
    <dbReference type="NCBI Taxonomy" id="2609070"/>
    <lineage>
        <taxon>Eukaryota</taxon>
        <taxon>Metazoa</taxon>
        <taxon>Chordata</taxon>
        <taxon>Craniata</taxon>
        <taxon>Vertebrata</taxon>
        <taxon>Euteleostomi</taxon>
        <taxon>Actinopterygii</taxon>
        <taxon>Neopterygii</taxon>
        <taxon>Teleostei</taxon>
        <taxon>Ostariophysi</taxon>
        <taxon>Gymnotiformes</taxon>
        <taxon>Gymnotoidei</taxon>
        <taxon>Gymnotidae</taxon>
        <taxon>Electrophorus</taxon>
    </lineage>
</organism>
<feature type="compositionally biased region" description="Basic and acidic residues" evidence="5">
    <location>
        <begin position="755"/>
        <end position="765"/>
    </location>
</feature>
<evidence type="ECO:0000313" key="7">
    <source>
        <dbReference type="EMBL" id="KAK1787378.1"/>
    </source>
</evidence>
<dbReference type="SMART" id="SM00320">
    <property type="entry name" value="WD40"/>
    <property type="match status" value="6"/>
</dbReference>
<dbReference type="GO" id="GO:0035082">
    <property type="term" value="P:axoneme assembly"/>
    <property type="evidence" value="ECO:0007669"/>
    <property type="project" value="TreeGrafter"/>
</dbReference>
<dbReference type="AlphaFoldDB" id="A0AAD8YU16"/>
<evidence type="ECO:0000256" key="5">
    <source>
        <dbReference type="SAM" id="MobiDB-lite"/>
    </source>
</evidence>
<name>A0AAD8YU16_9TELE</name>
<dbReference type="PROSITE" id="PS50082">
    <property type="entry name" value="WD_REPEATS_2"/>
    <property type="match status" value="5"/>
</dbReference>
<dbReference type="InterPro" id="IPR015943">
    <property type="entry name" value="WD40/YVTN_repeat-like_dom_sf"/>
</dbReference>
<feature type="compositionally biased region" description="Basic residues" evidence="5">
    <location>
        <begin position="732"/>
        <end position="744"/>
    </location>
</feature>
<feature type="repeat" description="WD" evidence="3">
    <location>
        <begin position="403"/>
        <end position="444"/>
    </location>
</feature>
<feature type="compositionally biased region" description="Basic and acidic residues" evidence="5">
    <location>
        <begin position="251"/>
        <end position="262"/>
    </location>
</feature>
<dbReference type="Gene3D" id="2.130.10.10">
    <property type="entry name" value="YVTN repeat-like/Quinoprotein amine dehydrogenase"/>
    <property type="match status" value="2"/>
</dbReference>
<dbReference type="EMBL" id="JAROKS010000023">
    <property type="protein sequence ID" value="KAK1787378.1"/>
    <property type="molecule type" value="Genomic_DNA"/>
</dbReference>
<keyword evidence="2" id="KW-0677">Repeat</keyword>
<feature type="repeat" description="WD" evidence="3">
    <location>
        <begin position="361"/>
        <end position="402"/>
    </location>
</feature>
<dbReference type="PANTHER" id="PTHR14604">
    <property type="entry name" value="WD40 REPEAT PF20"/>
    <property type="match status" value="1"/>
</dbReference>
<feature type="region of interest" description="Disordered" evidence="5">
    <location>
        <begin position="597"/>
        <end position="794"/>
    </location>
</feature>
<proteinExistence type="predicted"/>
<accession>A0AAD8YU16</accession>
<dbReference type="Pfam" id="PF00400">
    <property type="entry name" value="WD40"/>
    <property type="match status" value="6"/>
</dbReference>
<dbReference type="PROSITE" id="PS50294">
    <property type="entry name" value="WD_REPEATS_REGION"/>
    <property type="match status" value="4"/>
</dbReference>
<keyword evidence="1 3" id="KW-0853">WD repeat</keyword>
<evidence type="ECO:0000256" key="4">
    <source>
        <dbReference type="SAM" id="Coils"/>
    </source>
</evidence>
<dbReference type="PRINTS" id="PR00320">
    <property type="entry name" value="GPROTEINBRPT"/>
</dbReference>
<dbReference type="CDD" id="cd00200">
    <property type="entry name" value="WD40"/>
    <property type="match status" value="1"/>
</dbReference>
<dbReference type="InterPro" id="IPR019775">
    <property type="entry name" value="WD40_repeat_CS"/>
</dbReference>
<dbReference type="Pfam" id="PF13926">
    <property type="entry name" value="DUF4211"/>
    <property type="match status" value="1"/>
</dbReference>
<dbReference type="InterPro" id="IPR050995">
    <property type="entry name" value="WD-F-box_domain-protein"/>
</dbReference>
<feature type="repeat" description="WD" evidence="3">
    <location>
        <begin position="445"/>
        <end position="486"/>
    </location>
</feature>
<feature type="repeat" description="WD" evidence="3">
    <location>
        <begin position="319"/>
        <end position="360"/>
    </location>
</feature>
<dbReference type="PANTHER" id="PTHR14604:SF3">
    <property type="entry name" value="SPERM-ASSOCIATED ANTIGEN 16 PROTEIN"/>
    <property type="match status" value="1"/>
</dbReference>
<feature type="region of interest" description="Disordered" evidence="5">
    <location>
        <begin position="236"/>
        <end position="288"/>
    </location>
</feature>
<reference evidence="7" key="1">
    <citation type="submission" date="2023-03" db="EMBL/GenBank/DDBJ databases">
        <title>Electrophorus voltai genome.</title>
        <authorList>
            <person name="Bian C."/>
        </authorList>
    </citation>
    <scope>NUCLEOTIDE SEQUENCE</scope>
    <source>
        <strain evidence="7">CB-2022</strain>
        <tissue evidence="7">Muscle</tissue>
    </source>
</reference>
<protein>
    <recommendedName>
        <fullName evidence="6">DUF4211 domain-containing protein</fullName>
    </recommendedName>
</protein>
<sequence length="997" mass="112961">MATNETAEESVDGPYYLEKVSIPEDSEDGFDYEEITVEEESISEGEEDLEAAVKALRDRFDGSESVIQRPSSDKQPITAIPEVVDDFLRNFLAKMGMHRTLDCFQTEWFEMLQKGTLKTEQIGFIPDAYTHNQLLDNELKNIQRERDNYKQAAFQAGETIVKLQKERDFHRLQHKRVVQEKNRLIEDIKRLKKHYASYEPALRQLNEKYQMVLRQKMLISIERDRISGQVHNLDSTCKMHSSQNGQQKVQRSPERSRRHGDDGLASYDPTKEPTKSMANGHPKDSEFPASTRVNPLLPQIKALSAQSTKVSGFSLTKAFKAHTMAVSCLALHPRKLVVASASDDQRWRLWGIPEGEMIMTGEGHTDWLSCCSFHPNGGCLATTGGDTTVRIWDFTKGCCVLILEGHVHATWGCSFHSCGNFVASCSMDNTVKVWDLNSERCRHTLRGHVDSVNSVMFLPFSNILLTCSADKTLSLWDTRAGLCAQTFYGHKNSCNSAAFNAVGDTVASCDSYGVVKLWDVRNMLTMVTMDIGPHPSNQVAFSPNGRLLAVASNDGSVKLVEVASLHVVGKLFGLRRKCAPPKSRIDKKKTRVNMIDQLLDDSDEGSYASTTSVSSESEYRESDDGSYSSDSSYRPKRESDGDNSSETDENCAAPRRQRKRSTSVRALEDDSSGSSESDVGAEPRRKALQRKRLKLPDSEDEAIKEKKKEAEVKEAAAKRRERNKKLMELSKKRTSVTPRRRRRTLGSEEEEGEEDKGKDEGKAEDSGESSSEEDTKPLMDSSEEEKQEDSDSLKDFIVDEQKGEAEEDEAEKTKDKDFLSHLPRQFITGSQLTHFQVVVKALLINVLDASFLKSLYVDFPLTTADGERTKRYAQEMKSSLHHFDERLVLPRLENLKQRSRWKDRYKSFLVGSVCASRTEVYHALKHFKYHLSERCRSALEAQKGVEEQEGRDEDEPVKDIVNKVFNKLQEGGWITEQYEEFQEHLNAADFFQEEKLD</sequence>
<dbReference type="InterPro" id="IPR025451">
    <property type="entry name" value="DUF4211"/>
</dbReference>
<feature type="coiled-coil region" evidence="4">
    <location>
        <begin position="132"/>
        <end position="194"/>
    </location>
</feature>
<dbReference type="Proteomes" id="UP001239994">
    <property type="component" value="Unassembled WGS sequence"/>
</dbReference>
<evidence type="ECO:0000259" key="6">
    <source>
        <dbReference type="Pfam" id="PF13926"/>
    </source>
</evidence>
<dbReference type="PROSITE" id="PS00678">
    <property type="entry name" value="WD_REPEATS_1"/>
    <property type="match status" value="2"/>
</dbReference>
<feature type="compositionally biased region" description="Basic and acidic residues" evidence="5">
    <location>
        <begin position="694"/>
        <end position="731"/>
    </location>
</feature>
<dbReference type="InterPro" id="IPR036322">
    <property type="entry name" value="WD40_repeat_dom_sf"/>
</dbReference>
<gene>
    <name evidence="7" type="ORF">P4O66_002871</name>
</gene>
<comment type="caution">
    <text evidence="7">The sequence shown here is derived from an EMBL/GenBank/DDBJ whole genome shotgun (WGS) entry which is preliminary data.</text>
</comment>
<feature type="repeat" description="WD" evidence="3">
    <location>
        <begin position="487"/>
        <end position="528"/>
    </location>
</feature>
<dbReference type="GO" id="GO:1990716">
    <property type="term" value="C:axonemal central apparatus"/>
    <property type="evidence" value="ECO:0007669"/>
    <property type="project" value="TreeGrafter"/>
</dbReference>